<name>A0A239PM18_9PROT</name>
<sequence length="165" mass="17378">MFARLIAILFGLAAGAAGSQAPGFTLQYMQNLTGRVEELRAVVARYDAVAAEAGLSREGYVADLRATGRTSADKTADAVEETYARHEKLAAHLAALKAAGDYARPLVLARRFEPDIARSAYAEYRPAIPATLDGAAYAGGAFAVVWGGLSFLFGLFGTAGGRRYA</sequence>
<evidence type="ECO:0000256" key="2">
    <source>
        <dbReference type="SAM" id="SignalP"/>
    </source>
</evidence>
<keyword evidence="4" id="KW-1185">Reference proteome</keyword>
<dbReference type="AlphaFoldDB" id="A0A239PM18"/>
<proteinExistence type="predicted"/>
<keyword evidence="2" id="KW-0732">Signal</keyword>
<keyword evidence="1" id="KW-1133">Transmembrane helix</keyword>
<dbReference type="Pfam" id="PF11157">
    <property type="entry name" value="DUF2937"/>
    <property type="match status" value="1"/>
</dbReference>
<feature type="signal peptide" evidence="2">
    <location>
        <begin position="1"/>
        <end position="21"/>
    </location>
</feature>
<feature type="chain" id="PRO_5013371717" description="DUF2937 family protein" evidence="2">
    <location>
        <begin position="22"/>
        <end position="165"/>
    </location>
</feature>
<evidence type="ECO:0000313" key="4">
    <source>
        <dbReference type="Proteomes" id="UP000198346"/>
    </source>
</evidence>
<dbReference type="Proteomes" id="UP000198346">
    <property type="component" value="Unassembled WGS sequence"/>
</dbReference>
<dbReference type="EMBL" id="FZQA01000001">
    <property type="protein sequence ID" value="SNT68144.1"/>
    <property type="molecule type" value="Genomic_DNA"/>
</dbReference>
<evidence type="ECO:0000256" key="1">
    <source>
        <dbReference type="SAM" id="Phobius"/>
    </source>
</evidence>
<keyword evidence="1" id="KW-0812">Transmembrane</keyword>
<gene>
    <name evidence="3" type="ORF">SAMN06297382_0640</name>
</gene>
<dbReference type="InterPro" id="IPR022584">
    <property type="entry name" value="DUF2937"/>
</dbReference>
<protein>
    <recommendedName>
        <fullName evidence="5">DUF2937 family protein</fullName>
    </recommendedName>
</protein>
<evidence type="ECO:0008006" key="5">
    <source>
        <dbReference type="Google" id="ProtNLM"/>
    </source>
</evidence>
<dbReference type="OrthoDB" id="193051at2"/>
<keyword evidence="1" id="KW-0472">Membrane</keyword>
<accession>A0A239PM18</accession>
<organism evidence="3 4">
    <name type="scientific">Amphiplicatus metriothermophilus</name>
    <dbReference type="NCBI Taxonomy" id="1519374"/>
    <lineage>
        <taxon>Bacteria</taxon>
        <taxon>Pseudomonadati</taxon>
        <taxon>Pseudomonadota</taxon>
        <taxon>Alphaproteobacteria</taxon>
        <taxon>Parvularculales</taxon>
        <taxon>Parvularculaceae</taxon>
        <taxon>Amphiplicatus</taxon>
    </lineage>
</organism>
<evidence type="ECO:0000313" key="3">
    <source>
        <dbReference type="EMBL" id="SNT68144.1"/>
    </source>
</evidence>
<reference evidence="3 4" key="1">
    <citation type="submission" date="2017-07" db="EMBL/GenBank/DDBJ databases">
        <authorList>
            <person name="Sun Z.S."/>
            <person name="Albrecht U."/>
            <person name="Echele G."/>
            <person name="Lee C.C."/>
        </authorList>
    </citation>
    <scope>NUCLEOTIDE SEQUENCE [LARGE SCALE GENOMIC DNA]</scope>
    <source>
        <strain evidence="3 4">CGMCC 1.12710</strain>
    </source>
</reference>
<feature type="transmembrane region" description="Helical" evidence="1">
    <location>
        <begin position="135"/>
        <end position="156"/>
    </location>
</feature>
<dbReference type="RefSeq" id="WP_089411118.1">
    <property type="nucleotide sequence ID" value="NZ_FZQA01000001.1"/>
</dbReference>